<dbReference type="Pfam" id="PF00348">
    <property type="entry name" value="polyprenyl_synt"/>
    <property type="match status" value="1"/>
</dbReference>
<comment type="similarity">
    <text evidence="2 6">Belongs to the FPP/GGPP synthase family.</text>
</comment>
<dbReference type="RefSeq" id="WP_103562038.1">
    <property type="nucleotide sequence ID" value="NZ_MTBP01000001.1"/>
</dbReference>
<evidence type="ECO:0000256" key="3">
    <source>
        <dbReference type="ARBA" id="ARBA00022679"/>
    </source>
</evidence>
<dbReference type="GO" id="GO:0004337">
    <property type="term" value="F:(2E,6E)-farnesyl diphosphate synthase activity"/>
    <property type="evidence" value="ECO:0007669"/>
    <property type="project" value="UniProtKB-EC"/>
</dbReference>
<evidence type="ECO:0000256" key="1">
    <source>
        <dbReference type="ARBA" id="ARBA00001946"/>
    </source>
</evidence>
<proteinExistence type="inferred from homology"/>
<reference evidence="7 8" key="1">
    <citation type="journal article" date="2017" name="Chemistry">
        <title>Isolation, Biosynthesis and Chemical Modifications of Rubterolones A-F: Rare Tropolone Alkaloids from Actinomadura sp. 5-2.</title>
        <authorList>
            <person name="Guo H."/>
            <person name="Benndorf R."/>
            <person name="Leichnitz D."/>
            <person name="Klassen J.L."/>
            <person name="Vollmers J."/>
            <person name="Gorls H."/>
            <person name="Steinacker M."/>
            <person name="Weigel C."/>
            <person name="Dahse H.M."/>
            <person name="Kaster A.K."/>
            <person name="de Beer Z.W."/>
            <person name="Poulsen M."/>
            <person name="Beemelmanns C."/>
        </authorList>
    </citation>
    <scope>NUCLEOTIDE SEQUENCE [LARGE SCALE GENOMIC DNA]</scope>
    <source>
        <strain evidence="7 8">5-2</strain>
    </source>
</reference>
<dbReference type="CDD" id="cd00685">
    <property type="entry name" value="Trans_IPPS_HT"/>
    <property type="match status" value="1"/>
</dbReference>
<evidence type="ECO:0000256" key="4">
    <source>
        <dbReference type="ARBA" id="ARBA00022723"/>
    </source>
</evidence>
<dbReference type="PANTHER" id="PTHR12001:SF85">
    <property type="entry name" value="SHORT CHAIN ISOPRENYL DIPHOSPHATE SYNTHASE"/>
    <property type="match status" value="1"/>
</dbReference>
<evidence type="ECO:0000256" key="5">
    <source>
        <dbReference type="ARBA" id="ARBA00022842"/>
    </source>
</evidence>
<dbReference type="InterPro" id="IPR033749">
    <property type="entry name" value="Polyprenyl_synt_CS"/>
</dbReference>
<dbReference type="AlphaFoldDB" id="A0A2P4UQ81"/>
<dbReference type="SFLD" id="SFLDS00005">
    <property type="entry name" value="Isoprenoid_Synthase_Type_I"/>
    <property type="match status" value="1"/>
</dbReference>
<dbReference type="GO" id="GO:0008299">
    <property type="term" value="P:isoprenoid biosynthetic process"/>
    <property type="evidence" value="ECO:0007669"/>
    <property type="project" value="InterPro"/>
</dbReference>
<keyword evidence="3 6" id="KW-0808">Transferase</keyword>
<dbReference type="PROSITE" id="PS00723">
    <property type="entry name" value="POLYPRENYL_SYNTHASE_1"/>
    <property type="match status" value="1"/>
</dbReference>
<dbReference type="EC" id="2.5.1.10" evidence="7"/>
<accession>A0A2P4UQ81</accession>
<gene>
    <name evidence="7" type="ORF">BTM25_15950</name>
</gene>
<evidence type="ECO:0000313" key="8">
    <source>
        <dbReference type="Proteomes" id="UP000242367"/>
    </source>
</evidence>
<protein>
    <submittedName>
        <fullName evidence="7">(2E,6E)-farnesyl diphosphate synthase</fullName>
        <ecNumber evidence="7">2.5.1.10</ecNumber>
    </submittedName>
</protein>
<dbReference type="GO" id="GO:0046872">
    <property type="term" value="F:metal ion binding"/>
    <property type="evidence" value="ECO:0007669"/>
    <property type="project" value="UniProtKB-KW"/>
</dbReference>
<dbReference type="InterPro" id="IPR000092">
    <property type="entry name" value="Polyprenyl_synt"/>
</dbReference>
<dbReference type="EMBL" id="MTBP01000001">
    <property type="protein sequence ID" value="POM27184.1"/>
    <property type="molecule type" value="Genomic_DNA"/>
</dbReference>
<evidence type="ECO:0000256" key="2">
    <source>
        <dbReference type="ARBA" id="ARBA00006706"/>
    </source>
</evidence>
<keyword evidence="8" id="KW-1185">Reference proteome</keyword>
<evidence type="ECO:0000256" key="6">
    <source>
        <dbReference type="RuleBase" id="RU004466"/>
    </source>
</evidence>
<dbReference type="PANTHER" id="PTHR12001">
    <property type="entry name" value="GERANYLGERANYL PYROPHOSPHATE SYNTHASE"/>
    <property type="match status" value="1"/>
</dbReference>
<organism evidence="7 8">
    <name type="scientific">Actinomadura rubteroloni</name>
    <dbReference type="NCBI Taxonomy" id="1926885"/>
    <lineage>
        <taxon>Bacteria</taxon>
        <taxon>Bacillati</taxon>
        <taxon>Actinomycetota</taxon>
        <taxon>Actinomycetes</taxon>
        <taxon>Streptosporangiales</taxon>
        <taxon>Thermomonosporaceae</taxon>
        <taxon>Actinomadura</taxon>
    </lineage>
</organism>
<dbReference type="InterPro" id="IPR008949">
    <property type="entry name" value="Isoprenoid_synthase_dom_sf"/>
</dbReference>
<dbReference type="Proteomes" id="UP000242367">
    <property type="component" value="Unassembled WGS sequence"/>
</dbReference>
<keyword evidence="5" id="KW-0460">Magnesium</keyword>
<name>A0A2P4UQ81_9ACTN</name>
<comment type="caution">
    <text evidence="7">The sequence shown here is derived from an EMBL/GenBank/DDBJ whole genome shotgun (WGS) entry which is preliminary data.</text>
</comment>
<evidence type="ECO:0000313" key="7">
    <source>
        <dbReference type="EMBL" id="POM27184.1"/>
    </source>
</evidence>
<comment type="cofactor">
    <cofactor evidence="1">
        <name>Mg(2+)</name>
        <dbReference type="ChEBI" id="CHEBI:18420"/>
    </cofactor>
</comment>
<keyword evidence="4" id="KW-0479">Metal-binding</keyword>
<dbReference type="SUPFAM" id="SSF48576">
    <property type="entry name" value="Terpenoid synthases"/>
    <property type="match status" value="1"/>
</dbReference>
<dbReference type="Gene3D" id="1.10.600.10">
    <property type="entry name" value="Farnesyl Diphosphate Synthase"/>
    <property type="match status" value="1"/>
</dbReference>
<sequence length="347" mass="37687">MDRLRSRVDAVLAAFLDARLDTVRDGAVRTAFRTVRDFVLDGGDRVRPLLCYWGWRGAGGDDRPEVVRAAAALEVFHAFRLIHDDVMDGGDLRRGRPSLHRALAGQHAARRWRGDSERFGLGTALLLGDLCMAWADELLTGCGLEPARLAAARPYYDDMRSEVFYGRYLDLLEQARGPSSPQRSLTVARYKTAKYTVERPLQLGGALAGAPPELLAAYSAFGLAAGEAFQLRDDVLGTFGDPSVTGRSRLDDLRAGKPTVLIAHALERADPAQRRVIETLHGDRALDEDGAARLRAVITATGAPAAVEAMIRERDAAALEILAAAPVPEQARLALEELTTAALRRTA</sequence>